<gene>
    <name evidence="2" type="ORF">LSUB1_G003085</name>
</gene>
<keyword evidence="3" id="KW-1185">Reference proteome</keyword>
<dbReference type="Proteomes" id="UP000462212">
    <property type="component" value="Unassembled WGS sequence"/>
</dbReference>
<dbReference type="AlphaFoldDB" id="A0A8H8RU26"/>
<proteinExistence type="predicted"/>
<sequence length="332" mass="37332">MYWRSKYLLTGALATLNFIISSAGASSSEGYPIGISLGTDYITSAYITENDDFVTTASVKTTQDWKDFSCSLLRINRDANENREYTKFEVDTLLTTVLSSIQQATETKLNRKVEILGITYPAYIADYGYLRNLLDIAMEILPGMNDGTQVWPYLHSIRQAYGLNNAEALGYPAGTDIDEEENLLLHFDYQNSLFEASITAITKRTTTIERQFRIVDFGGPKQVASPKKLEYLSLRTKALIDEELSMPSSPPVQLTDFKRIMFSGDASASEFKKVREAITKAVPEFSDRFLDDIKPGWVGAVGAARRAREHRLNPPIIDIAEQIYDSEGWHDE</sequence>
<evidence type="ECO:0000313" key="2">
    <source>
        <dbReference type="EMBL" id="TVY41872.1"/>
    </source>
</evidence>
<evidence type="ECO:0000256" key="1">
    <source>
        <dbReference type="SAM" id="SignalP"/>
    </source>
</evidence>
<feature type="chain" id="PRO_5034172923" evidence="1">
    <location>
        <begin position="26"/>
        <end position="332"/>
    </location>
</feature>
<dbReference type="OrthoDB" id="3547900at2759"/>
<name>A0A8H8RU26_9HELO</name>
<organism evidence="2 3">
    <name type="scientific">Lachnellula subtilissima</name>
    <dbReference type="NCBI Taxonomy" id="602034"/>
    <lineage>
        <taxon>Eukaryota</taxon>
        <taxon>Fungi</taxon>
        <taxon>Dikarya</taxon>
        <taxon>Ascomycota</taxon>
        <taxon>Pezizomycotina</taxon>
        <taxon>Leotiomycetes</taxon>
        <taxon>Helotiales</taxon>
        <taxon>Lachnaceae</taxon>
        <taxon>Lachnellula</taxon>
    </lineage>
</organism>
<protein>
    <submittedName>
        <fullName evidence="2">Uncharacterized protein</fullName>
    </submittedName>
</protein>
<comment type="caution">
    <text evidence="2">The sequence shown here is derived from an EMBL/GenBank/DDBJ whole genome shotgun (WGS) entry which is preliminary data.</text>
</comment>
<accession>A0A8H8RU26</accession>
<keyword evidence="1" id="KW-0732">Signal</keyword>
<dbReference type="EMBL" id="QGMJ01000119">
    <property type="protein sequence ID" value="TVY41872.1"/>
    <property type="molecule type" value="Genomic_DNA"/>
</dbReference>
<feature type="signal peptide" evidence="1">
    <location>
        <begin position="1"/>
        <end position="25"/>
    </location>
</feature>
<reference evidence="2 3" key="1">
    <citation type="submission" date="2018-05" db="EMBL/GenBank/DDBJ databases">
        <title>Genome sequencing and assembly of the regulated plant pathogen Lachnellula willkommii and related sister species for the development of diagnostic species identification markers.</title>
        <authorList>
            <person name="Giroux E."/>
            <person name="Bilodeau G."/>
        </authorList>
    </citation>
    <scope>NUCLEOTIDE SEQUENCE [LARGE SCALE GENOMIC DNA]</scope>
    <source>
        <strain evidence="2 3">CBS 197.66</strain>
    </source>
</reference>
<evidence type="ECO:0000313" key="3">
    <source>
        <dbReference type="Proteomes" id="UP000462212"/>
    </source>
</evidence>
<feature type="non-terminal residue" evidence="2">
    <location>
        <position position="1"/>
    </location>
</feature>